<evidence type="ECO:0008006" key="3">
    <source>
        <dbReference type="Google" id="ProtNLM"/>
    </source>
</evidence>
<gene>
    <name evidence="1" type="ORF">PRZ48_008273</name>
</gene>
<organism evidence="1 2">
    <name type="scientific">Zasmidium cellare</name>
    <name type="common">Wine cellar mold</name>
    <name type="synonym">Racodium cellare</name>
    <dbReference type="NCBI Taxonomy" id="395010"/>
    <lineage>
        <taxon>Eukaryota</taxon>
        <taxon>Fungi</taxon>
        <taxon>Dikarya</taxon>
        <taxon>Ascomycota</taxon>
        <taxon>Pezizomycotina</taxon>
        <taxon>Dothideomycetes</taxon>
        <taxon>Dothideomycetidae</taxon>
        <taxon>Mycosphaerellales</taxon>
        <taxon>Mycosphaerellaceae</taxon>
        <taxon>Zasmidium</taxon>
    </lineage>
</organism>
<proteinExistence type="predicted"/>
<reference evidence="1 2" key="1">
    <citation type="journal article" date="2023" name="G3 (Bethesda)">
        <title>A chromosome-level genome assembly of Zasmidium syzygii isolated from banana leaves.</title>
        <authorList>
            <person name="van Westerhoven A.C."/>
            <person name="Mehrabi R."/>
            <person name="Talebi R."/>
            <person name="Steentjes M.B.F."/>
            <person name="Corcolon B."/>
            <person name="Chong P.A."/>
            <person name="Kema G.H.J."/>
            <person name="Seidl M.F."/>
        </authorList>
    </citation>
    <scope>NUCLEOTIDE SEQUENCE [LARGE SCALE GENOMIC DNA]</scope>
    <source>
        <strain evidence="1 2">P124</strain>
    </source>
</reference>
<evidence type="ECO:0000313" key="1">
    <source>
        <dbReference type="EMBL" id="KAK4500087.1"/>
    </source>
</evidence>
<dbReference type="EMBL" id="JAXOVC010000006">
    <property type="protein sequence ID" value="KAK4500087.1"/>
    <property type="molecule type" value="Genomic_DNA"/>
</dbReference>
<dbReference type="Proteomes" id="UP001305779">
    <property type="component" value="Unassembled WGS sequence"/>
</dbReference>
<protein>
    <recommendedName>
        <fullName evidence="3">F-box domain-containing protein</fullName>
    </recommendedName>
</protein>
<comment type="caution">
    <text evidence="1">The sequence shown here is derived from an EMBL/GenBank/DDBJ whole genome shotgun (WGS) entry which is preliminary data.</text>
</comment>
<dbReference type="InterPro" id="IPR036047">
    <property type="entry name" value="F-box-like_dom_sf"/>
</dbReference>
<evidence type="ECO:0000313" key="2">
    <source>
        <dbReference type="Proteomes" id="UP001305779"/>
    </source>
</evidence>
<dbReference type="SUPFAM" id="SSF81383">
    <property type="entry name" value="F-box domain"/>
    <property type="match status" value="1"/>
</dbReference>
<accession>A0ABR0EF15</accession>
<keyword evidence="2" id="KW-1185">Reference proteome</keyword>
<name>A0ABR0EF15_ZASCE</name>
<sequence>MASTQNDNSQIRSACTRVFAIAELADQILLDLPPQDILCGAQQACKQWKEAVEQSDYIQEHLFMKPICEKRVTSHPRDYLPKIWTDYEFEESPRAVLENPFLILLCHEGICTKQEAFMRPEASWRKMLMTQPAAREAVCNETEHILEAEDGVITLGDISDRLQGKVLTGIEAWWLLAAYAGPQQLKRVKVAMRSGRPCMVAGKQDDHKDEDDDLWWLPDEYLCGI</sequence>